<dbReference type="EMBL" id="CAJOBJ010011122">
    <property type="protein sequence ID" value="CAF4157888.1"/>
    <property type="molecule type" value="Genomic_DNA"/>
</dbReference>
<organism evidence="1 3">
    <name type="scientific">Rotaria magnacalcarata</name>
    <dbReference type="NCBI Taxonomy" id="392030"/>
    <lineage>
        <taxon>Eukaryota</taxon>
        <taxon>Metazoa</taxon>
        <taxon>Spiralia</taxon>
        <taxon>Gnathifera</taxon>
        <taxon>Rotifera</taxon>
        <taxon>Eurotatoria</taxon>
        <taxon>Bdelloidea</taxon>
        <taxon>Philodinida</taxon>
        <taxon>Philodinidae</taxon>
        <taxon>Rotaria</taxon>
    </lineage>
</organism>
<dbReference type="AlphaFoldDB" id="A0A8S2RE24"/>
<name>A0A8S2RE24_9BILA</name>
<dbReference type="EMBL" id="CAJOBH010026148">
    <property type="protein sequence ID" value="CAF4250824.1"/>
    <property type="molecule type" value="Genomic_DNA"/>
</dbReference>
<sequence length="108" mass="12296">MPNLGENDQEWETDNEDEMVELMTKMGEIQKTQTKLPRPKKTISKRSYMIQIRPILRAVFSPYNSGSNTTVCSIEYDNITPALRGTTADIRCPCMAVILPLLKRFNSA</sequence>
<proteinExistence type="predicted"/>
<accession>A0A8S2RE24</accession>
<reference evidence="1" key="1">
    <citation type="submission" date="2021-02" db="EMBL/GenBank/DDBJ databases">
        <authorList>
            <person name="Nowell W R."/>
        </authorList>
    </citation>
    <scope>NUCLEOTIDE SEQUENCE</scope>
</reference>
<evidence type="ECO:0000313" key="3">
    <source>
        <dbReference type="Proteomes" id="UP000681720"/>
    </source>
</evidence>
<evidence type="ECO:0000313" key="2">
    <source>
        <dbReference type="EMBL" id="CAF4250824.1"/>
    </source>
</evidence>
<dbReference type="Proteomes" id="UP000681967">
    <property type="component" value="Unassembled WGS sequence"/>
</dbReference>
<protein>
    <submittedName>
        <fullName evidence="1">Uncharacterized protein</fullName>
    </submittedName>
</protein>
<evidence type="ECO:0000313" key="1">
    <source>
        <dbReference type="EMBL" id="CAF4157888.1"/>
    </source>
</evidence>
<dbReference type="Proteomes" id="UP000681720">
    <property type="component" value="Unassembled WGS sequence"/>
</dbReference>
<gene>
    <name evidence="2" type="ORF">BYL167_LOCUS25543</name>
    <name evidence="1" type="ORF">GIL414_LOCUS19811</name>
</gene>
<comment type="caution">
    <text evidence="1">The sequence shown here is derived from an EMBL/GenBank/DDBJ whole genome shotgun (WGS) entry which is preliminary data.</text>
</comment>